<organism evidence="2 3">
    <name type="scientific">Porites evermanni</name>
    <dbReference type="NCBI Taxonomy" id="104178"/>
    <lineage>
        <taxon>Eukaryota</taxon>
        <taxon>Metazoa</taxon>
        <taxon>Cnidaria</taxon>
        <taxon>Anthozoa</taxon>
        <taxon>Hexacorallia</taxon>
        <taxon>Scleractinia</taxon>
        <taxon>Fungiina</taxon>
        <taxon>Poritidae</taxon>
        <taxon>Porites</taxon>
    </lineage>
</organism>
<accession>A0ABN8MB26</accession>
<feature type="non-terminal residue" evidence="2">
    <location>
        <position position="1"/>
    </location>
</feature>
<feature type="compositionally biased region" description="Low complexity" evidence="1">
    <location>
        <begin position="216"/>
        <end position="272"/>
    </location>
</feature>
<proteinExistence type="predicted"/>
<evidence type="ECO:0000313" key="2">
    <source>
        <dbReference type="EMBL" id="CAH3025755.1"/>
    </source>
</evidence>
<feature type="non-terminal residue" evidence="2">
    <location>
        <position position="362"/>
    </location>
</feature>
<sequence length="362" mass="39313">SCERGKGKCPNCLFGDANRYKEPKCTNSGFYLGGTYIPKNPKKPKMDIPLCTSVTVGPWKFYSCKTTNHDDRCLVIKDCRYDSPSTICLHHLCKQARAVMVNSSSSSLFTCEHVKTIESAVQPEKQYFDFPDLQGYQCGDTMRSDLLRLKELSGNLPLPVKVSPLMFCVFGHVSSNNPTGYCHVKVQEDALRCCSKDCKTFVAKAKQNKAKNISHTPSASASMESMSSSTESASASGSMESTPSALESASASGSMESTSSSTESGTISTNSTDNSLDTVSRLPTVQLNMKRSLPLQIPSAVIGQAHSMDIKGWPPSLSPSCFTCGLWSSPLSEPKSHPGQRGDAIVLTNLIPLRKIKLFVKF</sequence>
<dbReference type="Proteomes" id="UP001159427">
    <property type="component" value="Unassembled WGS sequence"/>
</dbReference>
<reference evidence="2 3" key="1">
    <citation type="submission" date="2022-05" db="EMBL/GenBank/DDBJ databases">
        <authorList>
            <consortium name="Genoscope - CEA"/>
            <person name="William W."/>
        </authorList>
    </citation>
    <scope>NUCLEOTIDE SEQUENCE [LARGE SCALE GENOMIC DNA]</scope>
</reference>
<feature type="region of interest" description="Disordered" evidence="1">
    <location>
        <begin position="209"/>
        <end position="279"/>
    </location>
</feature>
<name>A0ABN8MB26_9CNID</name>
<keyword evidence="3" id="KW-1185">Reference proteome</keyword>
<evidence type="ECO:0000313" key="3">
    <source>
        <dbReference type="Proteomes" id="UP001159427"/>
    </source>
</evidence>
<evidence type="ECO:0000256" key="1">
    <source>
        <dbReference type="SAM" id="MobiDB-lite"/>
    </source>
</evidence>
<gene>
    <name evidence="2" type="ORF">PEVE_00027110</name>
</gene>
<comment type="caution">
    <text evidence="2">The sequence shown here is derived from an EMBL/GenBank/DDBJ whole genome shotgun (WGS) entry which is preliminary data.</text>
</comment>
<dbReference type="EMBL" id="CALNXI010000370">
    <property type="protein sequence ID" value="CAH3025755.1"/>
    <property type="molecule type" value="Genomic_DNA"/>
</dbReference>
<protein>
    <submittedName>
        <fullName evidence="2">Uncharacterized protein</fullName>
    </submittedName>
</protein>